<dbReference type="InterPro" id="IPR029044">
    <property type="entry name" value="Nucleotide-diphossugar_trans"/>
</dbReference>
<evidence type="ECO:0000313" key="2">
    <source>
        <dbReference type="EMBL" id="PIY97325.1"/>
    </source>
</evidence>
<proteinExistence type="predicted"/>
<organism evidence="2 3">
    <name type="scientific">Candidatus Kerfeldbacteria bacterium CG_4_10_14_0_8_um_filter_42_10</name>
    <dbReference type="NCBI Taxonomy" id="2014248"/>
    <lineage>
        <taxon>Bacteria</taxon>
        <taxon>Candidatus Kerfeldiibacteriota</taxon>
    </lineage>
</organism>
<sequence>MNSPTISVIMAVYNAEPYLHESIQSILTQTFDNFEFFIVDDCSTDASRKIITDYAQKDARIKLLFNKERSYPAKTRNFALQQSKGKYIAILDADDAALPERLERQIEYLENNLDIFLLGTEATFLNSSGNVLKKSKPPRDSLTIEKTLPLRNCILHSTVMYRNEEGIRYREKLIFSHDYDLFLLLLSKKKKMMNLDKVLVKRRLAPNSVGETKTIKQALFMEKAREFYQQRVRYGHDHYDSFSPTSIMDMDETALSRDPRLLKIMIYDALKKRKKPELNSYSRKYLADQGYFNRYLFFYLFSYLPRSFINVAVETERLIKTKCTFFHKITKELFRR</sequence>
<dbReference type="GO" id="GO:0016758">
    <property type="term" value="F:hexosyltransferase activity"/>
    <property type="evidence" value="ECO:0007669"/>
    <property type="project" value="UniProtKB-ARBA"/>
</dbReference>
<reference evidence="2 3" key="1">
    <citation type="submission" date="2017-09" db="EMBL/GenBank/DDBJ databases">
        <title>Depth-based differentiation of microbial function through sediment-hosted aquifers and enrichment of novel symbionts in the deep terrestrial subsurface.</title>
        <authorList>
            <person name="Probst A.J."/>
            <person name="Ladd B."/>
            <person name="Jarett J.K."/>
            <person name="Geller-Mcgrath D.E."/>
            <person name="Sieber C.M."/>
            <person name="Emerson J.B."/>
            <person name="Anantharaman K."/>
            <person name="Thomas B.C."/>
            <person name="Malmstrom R."/>
            <person name="Stieglmeier M."/>
            <person name="Klingl A."/>
            <person name="Woyke T."/>
            <person name="Ryan C.M."/>
            <person name="Banfield J.F."/>
        </authorList>
    </citation>
    <scope>NUCLEOTIDE SEQUENCE [LARGE SCALE GENOMIC DNA]</scope>
    <source>
        <strain evidence="2">CG_4_10_14_0_8_um_filter_42_10</strain>
    </source>
</reference>
<evidence type="ECO:0000313" key="3">
    <source>
        <dbReference type="Proteomes" id="UP000230779"/>
    </source>
</evidence>
<dbReference type="PANTHER" id="PTHR22916">
    <property type="entry name" value="GLYCOSYLTRANSFERASE"/>
    <property type="match status" value="1"/>
</dbReference>
<name>A0A2M7RKN2_9BACT</name>
<feature type="domain" description="Glycosyltransferase 2-like" evidence="1">
    <location>
        <begin position="7"/>
        <end position="160"/>
    </location>
</feature>
<dbReference type="EMBL" id="PFMD01000002">
    <property type="protein sequence ID" value="PIY97325.1"/>
    <property type="molecule type" value="Genomic_DNA"/>
</dbReference>
<dbReference type="Proteomes" id="UP000230779">
    <property type="component" value="Unassembled WGS sequence"/>
</dbReference>
<accession>A0A2M7RKN2</accession>
<dbReference type="SUPFAM" id="SSF53448">
    <property type="entry name" value="Nucleotide-diphospho-sugar transferases"/>
    <property type="match status" value="1"/>
</dbReference>
<protein>
    <recommendedName>
        <fullName evidence="1">Glycosyltransferase 2-like domain-containing protein</fullName>
    </recommendedName>
</protein>
<dbReference type="PANTHER" id="PTHR22916:SF3">
    <property type="entry name" value="UDP-GLCNAC:BETAGAL BETA-1,3-N-ACETYLGLUCOSAMINYLTRANSFERASE-LIKE PROTEIN 1"/>
    <property type="match status" value="1"/>
</dbReference>
<dbReference type="AlphaFoldDB" id="A0A2M7RKN2"/>
<comment type="caution">
    <text evidence="2">The sequence shown here is derived from an EMBL/GenBank/DDBJ whole genome shotgun (WGS) entry which is preliminary data.</text>
</comment>
<dbReference type="InterPro" id="IPR001173">
    <property type="entry name" value="Glyco_trans_2-like"/>
</dbReference>
<dbReference type="Gene3D" id="3.90.550.10">
    <property type="entry name" value="Spore Coat Polysaccharide Biosynthesis Protein SpsA, Chain A"/>
    <property type="match status" value="1"/>
</dbReference>
<evidence type="ECO:0000259" key="1">
    <source>
        <dbReference type="Pfam" id="PF00535"/>
    </source>
</evidence>
<gene>
    <name evidence="2" type="ORF">COY66_00305</name>
</gene>
<dbReference type="Pfam" id="PF00535">
    <property type="entry name" value="Glycos_transf_2"/>
    <property type="match status" value="1"/>
</dbReference>